<accession>A0A167U1G6</accession>
<sequence length="324" mass="35544">MGIRIPLDNQVGGHIGGIETTKDGSLVIKSTLPLELEFYQVHSTSAAFEPLRQFLPQFFGTLRQEGEHDNTHPDTLIVKPSTRPSIVLQNLTRTFLRPNIVDIKLGTVLYDEAALPEKRARMEKTARDTTTLETGMRITGFQKVYNNETLTPIKTSKVYGKSLKPAELPSAISRCFPVASTSTTAQAGKAPSLGLPRSALLPILESLREDVVELHNILEGLELRMVGASLLIIHESDWDRAVQGITYYTEEGSNDSNSTDGSEEDEEDEVGSPKRPGVPCTVNLIDFAHTRVAPGEGPDRVCRYEVFKVKVFGGVDGSLVHAYA</sequence>
<dbReference type="GO" id="GO:0005634">
    <property type="term" value="C:nucleus"/>
    <property type="evidence" value="ECO:0007669"/>
    <property type="project" value="TreeGrafter"/>
</dbReference>
<evidence type="ECO:0000313" key="7">
    <source>
        <dbReference type="Proteomes" id="UP000076532"/>
    </source>
</evidence>
<dbReference type="SUPFAM" id="SSF56104">
    <property type="entry name" value="SAICAR synthase-like"/>
    <property type="match status" value="1"/>
</dbReference>
<dbReference type="PANTHER" id="PTHR12400">
    <property type="entry name" value="INOSITOL POLYPHOSPHATE KINASE"/>
    <property type="match status" value="1"/>
</dbReference>
<gene>
    <name evidence="6" type="ORF">FIBSPDRAFT_941488</name>
</gene>
<dbReference type="InterPro" id="IPR038286">
    <property type="entry name" value="IPK_sf"/>
</dbReference>
<comment type="similarity">
    <text evidence="1 4">Belongs to the inositol phosphokinase (IPK) family.</text>
</comment>
<dbReference type="GO" id="GO:0005737">
    <property type="term" value="C:cytoplasm"/>
    <property type="evidence" value="ECO:0007669"/>
    <property type="project" value="TreeGrafter"/>
</dbReference>
<dbReference type="GO" id="GO:0046854">
    <property type="term" value="P:phosphatidylinositol phosphate biosynthetic process"/>
    <property type="evidence" value="ECO:0007669"/>
    <property type="project" value="TreeGrafter"/>
</dbReference>
<dbReference type="InterPro" id="IPR005522">
    <property type="entry name" value="IPK"/>
</dbReference>
<dbReference type="GO" id="GO:0032958">
    <property type="term" value="P:inositol phosphate biosynthetic process"/>
    <property type="evidence" value="ECO:0007669"/>
    <property type="project" value="InterPro"/>
</dbReference>
<name>A0A167U1G6_9AGAM</name>
<protein>
    <recommendedName>
        <fullName evidence="4">Kinase</fullName>
        <ecNumber evidence="4">2.7.-.-</ecNumber>
    </recommendedName>
</protein>
<dbReference type="GO" id="GO:0008440">
    <property type="term" value="F:inositol-1,4,5-trisphosphate 3-kinase activity"/>
    <property type="evidence" value="ECO:0007669"/>
    <property type="project" value="TreeGrafter"/>
</dbReference>
<dbReference type="PANTHER" id="PTHR12400:SF108">
    <property type="entry name" value="KINASE"/>
    <property type="match status" value="1"/>
</dbReference>
<dbReference type="STRING" id="436010.A0A167U1G6"/>
<feature type="region of interest" description="Disordered" evidence="5">
    <location>
        <begin position="249"/>
        <end position="277"/>
    </location>
</feature>
<feature type="compositionally biased region" description="Acidic residues" evidence="5">
    <location>
        <begin position="261"/>
        <end position="270"/>
    </location>
</feature>
<reference evidence="6 7" key="1">
    <citation type="journal article" date="2016" name="Mol. Biol. Evol.">
        <title>Comparative Genomics of Early-Diverging Mushroom-Forming Fungi Provides Insights into the Origins of Lignocellulose Decay Capabilities.</title>
        <authorList>
            <person name="Nagy L.G."/>
            <person name="Riley R."/>
            <person name="Tritt A."/>
            <person name="Adam C."/>
            <person name="Daum C."/>
            <person name="Floudas D."/>
            <person name="Sun H."/>
            <person name="Yadav J.S."/>
            <person name="Pangilinan J."/>
            <person name="Larsson K.H."/>
            <person name="Matsuura K."/>
            <person name="Barry K."/>
            <person name="Labutti K."/>
            <person name="Kuo R."/>
            <person name="Ohm R.A."/>
            <person name="Bhattacharya S.S."/>
            <person name="Shirouzu T."/>
            <person name="Yoshinaga Y."/>
            <person name="Martin F.M."/>
            <person name="Grigoriev I.V."/>
            <person name="Hibbett D.S."/>
        </authorList>
    </citation>
    <scope>NUCLEOTIDE SEQUENCE [LARGE SCALE GENOMIC DNA]</scope>
    <source>
        <strain evidence="6 7">CBS 109695</strain>
    </source>
</reference>
<dbReference type="EC" id="2.7.-.-" evidence="4"/>
<evidence type="ECO:0000256" key="4">
    <source>
        <dbReference type="RuleBase" id="RU363090"/>
    </source>
</evidence>
<evidence type="ECO:0000256" key="5">
    <source>
        <dbReference type="SAM" id="MobiDB-lite"/>
    </source>
</evidence>
<dbReference type="AlphaFoldDB" id="A0A167U1G6"/>
<keyword evidence="2 4" id="KW-0808">Transferase</keyword>
<organism evidence="6 7">
    <name type="scientific">Athelia psychrophila</name>
    <dbReference type="NCBI Taxonomy" id="1759441"/>
    <lineage>
        <taxon>Eukaryota</taxon>
        <taxon>Fungi</taxon>
        <taxon>Dikarya</taxon>
        <taxon>Basidiomycota</taxon>
        <taxon>Agaricomycotina</taxon>
        <taxon>Agaricomycetes</taxon>
        <taxon>Agaricomycetidae</taxon>
        <taxon>Atheliales</taxon>
        <taxon>Atheliaceae</taxon>
        <taxon>Athelia</taxon>
    </lineage>
</organism>
<evidence type="ECO:0000256" key="2">
    <source>
        <dbReference type="ARBA" id="ARBA00022679"/>
    </source>
</evidence>
<evidence type="ECO:0000313" key="6">
    <source>
        <dbReference type="EMBL" id="KZP03502.1"/>
    </source>
</evidence>
<dbReference type="Gene3D" id="3.30.470.160">
    <property type="entry name" value="Inositol polyphosphate kinase"/>
    <property type="match status" value="1"/>
</dbReference>
<keyword evidence="7" id="KW-1185">Reference proteome</keyword>
<proteinExistence type="inferred from homology"/>
<dbReference type="GO" id="GO:0000824">
    <property type="term" value="F:inositol-1,4,5,6-tetrakisphosphate 3-kinase activity"/>
    <property type="evidence" value="ECO:0007669"/>
    <property type="project" value="TreeGrafter"/>
</dbReference>
<dbReference type="Pfam" id="PF03770">
    <property type="entry name" value="IPK"/>
    <property type="match status" value="1"/>
</dbReference>
<dbReference type="Proteomes" id="UP000076532">
    <property type="component" value="Unassembled WGS sequence"/>
</dbReference>
<dbReference type="EMBL" id="KV418054">
    <property type="protein sequence ID" value="KZP03502.1"/>
    <property type="molecule type" value="Genomic_DNA"/>
</dbReference>
<keyword evidence="3 4" id="KW-0418">Kinase</keyword>
<dbReference type="OrthoDB" id="338650at2759"/>
<evidence type="ECO:0000256" key="1">
    <source>
        <dbReference type="ARBA" id="ARBA00007374"/>
    </source>
</evidence>
<evidence type="ECO:0000256" key="3">
    <source>
        <dbReference type="ARBA" id="ARBA00022777"/>
    </source>
</evidence>